<dbReference type="PANTHER" id="PTHR43806:SF11">
    <property type="entry name" value="CEREVISIN-RELATED"/>
    <property type="match status" value="1"/>
</dbReference>
<feature type="domain" description="Peptidase S8/S53" evidence="14">
    <location>
        <begin position="65"/>
        <end position="324"/>
    </location>
</feature>
<dbReference type="InterPro" id="IPR023828">
    <property type="entry name" value="Peptidase_S8_Ser-AS"/>
</dbReference>
<dbReference type="GO" id="GO:0008233">
    <property type="term" value="F:peptidase activity"/>
    <property type="evidence" value="ECO:0007669"/>
    <property type="project" value="UniProtKB-KW"/>
</dbReference>
<evidence type="ECO:0000259" key="14">
    <source>
        <dbReference type="Pfam" id="PF00082"/>
    </source>
</evidence>
<evidence type="ECO:0000256" key="3">
    <source>
        <dbReference type="ARBA" id="ARBA00022475"/>
    </source>
</evidence>
<dbReference type="InterPro" id="IPR000209">
    <property type="entry name" value="Peptidase_S8/S53_dom"/>
</dbReference>
<evidence type="ECO:0000256" key="8">
    <source>
        <dbReference type="ARBA" id="ARBA00022989"/>
    </source>
</evidence>
<keyword evidence="8 12" id="KW-1133">Transmembrane helix</keyword>
<evidence type="ECO:0000256" key="2">
    <source>
        <dbReference type="ARBA" id="ARBA00011073"/>
    </source>
</evidence>
<evidence type="ECO:0000256" key="11">
    <source>
        <dbReference type="RuleBase" id="RU003355"/>
    </source>
</evidence>
<feature type="transmembrane region" description="Helical" evidence="12">
    <location>
        <begin position="369"/>
        <end position="392"/>
    </location>
</feature>
<dbReference type="InterPro" id="IPR050131">
    <property type="entry name" value="Peptidase_S8_subtilisin-like"/>
</dbReference>
<dbReference type="PROSITE" id="PS00138">
    <property type="entry name" value="SUBTILASE_SER"/>
    <property type="match status" value="1"/>
</dbReference>
<keyword evidence="13" id="KW-0732">Signal</keyword>
<keyword evidence="3" id="KW-1003">Cell membrane</keyword>
<feature type="active site" description="Charge relay system" evidence="10">
    <location>
        <position position="74"/>
    </location>
</feature>
<gene>
    <name evidence="15" type="primary">mycP</name>
    <name evidence="15" type="ORF">ACFOZ4_03030</name>
</gene>
<dbReference type="SUPFAM" id="SSF52743">
    <property type="entry name" value="Subtilisin-like"/>
    <property type="match status" value="1"/>
</dbReference>
<evidence type="ECO:0000256" key="10">
    <source>
        <dbReference type="PROSITE-ProRule" id="PRU01240"/>
    </source>
</evidence>
<proteinExistence type="inferred from homology"/>
<dbReference type="InterPro" id="IPR036852">
    <property type="entry name" value="Peptidase_S8/S53_dom_sf"/>
</dbReference>
<feature type="active site" description="Charge relay system" evidence="10">
    <location>
        <position position="276"/>
    </location>
</feature>
<evidence type="ECO:0000256" key="5">
    <source>
        <dbReference type="ARBA" id="ARBA00022692"/>
    </source>
</evidence>
<dbReference type="Proteomes" id="UP001595816">
    <property type="component" value="Unassembled WGS sequence"/>
</dbReference>
<comment type="similarity">
    <text evidence="2 10 11">Belongs to the peptidase S8 family.</text>
</comment>
<evidence type="ECO:0000256" key="4">
    <source>
        <dbReference type="ARBA" id="ARBA00022670"/>
    </source>
</evidence>
<reference evidence="16" key="1">
    <citation type="journal article" date="2019" name="Int. J. Syst. Evol. Microbiol.">
        <title>The Global Catalogue of Microorganisms (GCM) 10K type strain sequencing project: providing services to taxonomists for standard genome sequencing and annotation.</title>
        <authorList>
            <consortium name="The Broad Institute Genomics Platform"/>
            <consortium name="The Broad Institute Genome Sequencing Center for Infectious Disease"/>
            <person name="Wu L."/>
            <person name="Ma J."/>
        </authorList>
    </citation>
    <scope>NUCLEOTIDE SEQUENCE [LARGE SCALE GENOMIC DNA]</scope>
    <source>
        <strain evidence="16">CGMCC 4.7289</strain>
    </source>
</reference>
<comment type="subcellular location">
    <subcellularLocation>
        <location evidence="1">Cell membrane</location>
        <topology evidence="1">Single-pass membrane protein</topology>
    </subcellularLocation>
</comment>
<dbReference type="InterPro" id="IPR022398">
    <property type="entry name" value="Peptidase_S8_His-AS"/>
</dbReference>
<dbReference type="InterPro" id="IPR015500">
    <property type="entry name" value="Peptidase_S8_subtilisin-rel"/>
</dbReference>
<name>A0ABV8LF87_9ACTN</name>
<evidence type="ECO:0000256" key="12">
    <source>
        <dbReference type="SAM" id="Phobius"/>
    </source>
</evidence>
<keyword evidence="16" id="KW-1185">Reference proteome</keyword>
<dbReference type="RefSeq" id="WP_253759640.1">
    <property type="nucleotide sequence ID" value="NZ_JAMZDZ010000001.1"/>
</dbReference>
<feature type="active site" description="Charge relay system" evidence="10">
    <location>
        <position position="111"/>
    </location>
</feature>
<evidence type="ECO:0000256" key="1">
    <source>
        <dbReference type="ARBA" id="ARBA00004162"/>
    </source>
</evidence>
<dbReference type="EMBL" id="JBHSAY010000003">
    <property type="protein sequence ID" value="MFC4129572.1"/>
    <property type="molecule type" value="Genomic_DNA"/>
</dbReference>
<accession>A0ABV8LF87</accession>
<evidence type="ECO:0000256" key="7">
    <source>
        <dbReference type="ARBA" id="ARBA00022825"/>
    </source>
</evidence>
<keyword evidence="4 10" id="KW-0645">Protease</keyword>
<feature type="chain" id="PRO_5046163213" evidence="13">
    <location>
        <begin position="27"/>
        <end position="403"/>
    </location>
</feature>
<dbReference type="InterPro" id="IPR023834">
    <property type="entry name" value="T7SS_pept_S8A_mycosin"/>
</dbReference>
<keyword evidence="7 10" id="KW-0720">Serine protease</keyword>
<evidence type="ECO:0000256" key="9">
    <source>
        <dbReference type="ARBA" id="ARBA00023136"/>
    </source>
</evidence>
<comment type="caution">
    <text evidence="15">The sequence shown here is derived from an EMBL/GenBank/DDBJ whole genome shotgun (WGS) entry which is preliminary data.</text>
</comment>
<dbReference type="PROSITE" id="PS00137">
    <property type="entry name" value="SUBTILASE_HIS"/>
    <property type="match status" value="1"/>
</dbReference>
<dbReference type="Gene3D" id="3.40.50.200">
    <property type="entry name" value="Peptidase S8/S53 domain"/>
    <property type="match status" value="1"/>
</dbReference>
<dbReference type="PANTHER" id="PTHR43806">
    <property type="entry name" value="PEPTIDASE S8"/>
    <property type="match status" value="1"/>
</dbReference>
<dbReference type="PROSITE" id="PS51892">
    <property type="entry name" value="SUBTILASE"/>
    <property type="match status" value="1"/>
</dbReference>
<feature type="signal peptide" evidence="13">
    <location>
        <begin position="1"/>
        <end position="26"/>
    </location>
</feature>
<keyword evidence="6 10" id="KW-0378">Hydrolase</keyword>
<evidence type="ECO:0000256" key="13">
    <source>
        <dbReference type="SAM" id="SignalP"/>
    </source>
</evidence>
<dbReference type="InterPro" id="IPR023827">
    <property type="entry name" value="Peptidase_S8_Asp-AS"/>
</dbReference>
<dbReference type="Pfam" id="PF00082">
    <property type="entry name" value="Peptidase_S8"/>
    <property type="match status" value="1"/>
</dbReference>
<dbReference type="NCBIfam" id="TIGR03921">
    <property type="entry name" value="T7SS_mycosin"/>
    <property type="match status" value="1"/>
</dbReference>
<dbReference type="PRINTS" id="PR00723">
    <property type="entry name" value="SUBTILISIN"/>
</dbReference>
<evidence type="ECO:0000256" key="6">
    <source>
        <dbReference type="ARBA" id="ARBA00022801"/>
    </source>
</evidence>
<protein>
    <submittedName>
        <fullName evidence="15">Type VII secretion-associated serine protease mycosin</fullName>
    </submittedName>
</protein>
<dbReference type="GO" id="GO:0006508">
    <property type="term" value="P:proteolysis"/>
    <property type="evidence" value="ECO:0007669"/>
    <property type="project" value="UniProtKB-KW"/>
</dbReference>
<organism evidence="15 16">
    <name type="scientific">Hamadaea flava</name>
    <dbReference type="NCBI Taxonomy" id="1742688"/>
    <lineage>
        <taxon>Bacteria</taxon>
        <taxon>Bacillati</taxon>
        <taxon>Actinomycetota</taxon>
        <taxon>Actinomycetes</taxon>
        <taxon>Micromonosporales</taxon>
        <taxon>Micromonosporaceae</taxon>
        <taxon>Hamadaea</taxon>
    </lineage>
</organism>
<dbReference type="PROSITE" id="PS00136">
    <property type="entry name" value="SUBTILASE_ASP"/>
    <property type="match status" value="1"/>
</dbReference>
<keyword evidence="9 12" id="KW-0472">Membrane</keyword>
<evidence type="ECO:0000313" key="16">
    <source>
        <dbReference type="Proteomes" id="UP001595816"/>
    </source>
</evidence>
<sequence>MRLRAFATVSLLGAALVVVPAAPALANCEGVNSSQAPVTDPPKDDSGNWMLARFALGRLPATLDGRGVTVAVLDSGVQATHPALKGRVLATGKDFLEAGNTTKGREDCRGHGTAVSSLIAGNVRSGFRGIAPGASILPIRVNETVGGSDDDGRKTDDGKIAAAIDYAVAQGADVINISFAYLDGEADPDKHKVFADAVQRALDKNVVVVAAVGNDPKAKNSFPANVPGVLGVGAITSNGSLWGNSTTGTYVDVTAPGGGILTGWTPGIYTEAQGTSFAAPVVAGTVALLKQAHRNWTAAQYVSQIMATADPSPGGKNSKTYGAGVVDPVRAVNEVPAFGAAFKNPPAAMPEEDPQIVAAKQRAADRKAMALWLALGGVALTVIVLLSSSILFNGARRRWRPAE</sequence>
<evidence type="ECO:0000313" key="15">
    <source>
        <dbReference type="EMBL" id="MFC4129572.1"/>
    </source>
</evidence>
<keyword evidence="5 12" id="KW-0812">Transmembrane</keyword>